<dbReference type="Proteomes" id="UP000027746">
    <property type="component" value="Unassembled WGS sequence"/>
</dbReference>
<evidence type="ECO:0000313" key="2">
    <source>
        <dbReference type="Proteomes" id="UP000027746"/>
    </source>
</evidence>
<organism evidence="1 2">
    <name type="scientific">Pseudosulfitobacter pseudonitzschiae</name>
    <dbReference type="NCBI Taxonomy" id="1402135"/>
    <lineage>
        <taxon>Bacteria</taxon>
        <taxon>Pseudomonadati</taxon>
        <taxon>Pseudomonadota</taxon>
        <taxon>Alphaproteobacteria</taxon>
        <taxon>Rhodobacterales</taxon>
        <taxon>Roseobacteraceae</taxon>
        <taxon>Pseudosulfitobacter</taxon>
    </lineage>
</organism>
<dbReference type="AlphaFoldDB" id="A0A073IUE8"/>
<sequence length="76" mass="8210">MMRHPCRPKMRKRERASALIILACLAGLTLPRWLGQSERPAEVRVEACAAVVVGNVPAATSFAVARAACLRQNPGN</sequence>
<reference evidence="1 2" key="1">
    <citation type="submission" date="2014-01" db="EMBL/GenBank/DDBJ databases">
        <title>Sulfitobacter sp. H3 (MCCC 1A00686) Genome Sequencing.</title>
        <authorList>
            <person name="Lai Q."/>
            <person name="Hong Z."/>
        </authorList>
    </citation>
    <scope>NUCLEOTIDE SEQUENCE [LARGE SCALE GENOMIC DNA]</scope>
    <source>
        <strain evidence="1 2">H3</strain>
    </source>
</reference>
<name>A0A073IUE8_9RHOB</name>
<keyword evidence="2" id="KW-1185">Reference proteome</keyword>
<proteinExistence type="predicted"/>
<protein>
    <submittedName>
        <fullName evidence="1">Uncharacterized protein</fullName>
    </submittedName>
</protein>
<evidence type="ECO:0000313" key="1">
    <source>
        <dbReference type="EMBL" id="KEJ93958.1"/>
    </source>
</evidence>
<comment type="caution">
    <text evidence="1">The sequence shown here is derived from an EMBL/GenBank/DDBJ whole genome shotgun (WGS) entry which is preliminary data.</text>
</comment>
<gene>
    <name evidence="1" type="ORF">SUH3_11845</name>
</gene>
<dbReference type="EMBL" id="JAMD01000021">
    <property type="protein sequence ID" value="KEJ93958.1"/>
    <property type="molecule type" value="Genomic_DNA"/>
</dbReference>
<accession>A0A073IUE8</accession>